<dbReference type="EMBL" id="JACHEK010000006">
    <property type="protein sequence ID" value="MBB6145300.1"/>
    <property type="molecule type" value="Genomic_DNA"/>
</dbReference>
<proteinExistence type="predicted"/>
<organism evidence="1 2">
    <name type="scientific">Silvibacterium bohemicum</name>
    <dbReference type="NCBI Taxonomy" id="1577686"/>
    <lineage>
        <taxon>Bacteria</taxon>
        <taxon>Pseudomonadati</taxon>
        <taxon>Acidobacteriota</taxon>
        <taxon>Terriglobia</taxon>
        <taxon>Terriglobales</taxon>
        <taxon>Acidobacteriaceae</taxon>
        <taxon>Silvibacterium</taxon>
    </lineage>
</organism>
<keyword evidence="2" id="KW-1185">Reference proteome</keyword>
<evidence type="ECO:0000313" key="2">
    <source>
        <dbReference type="Proteomes" id="UP000538666"/>
    </source>
</evidence>
<comment type="caution">
    <text evidence="1">The sequence shown here is derived from an EMBL/GenBank/DDBJ whole genome shotgun (WGS) entry which is preliminary data.</text>
</comment>
<accession>A0A841JVX6</accession>
<name>A0A841JVX6_9BACT</name>
<dbReference type="Proteomes" id="UP000538666">
    <property type="component" value="Unassembled WGS sequence"/>
</dbReference>
<protein>
    <submittedName>
        <fullName evidence="1">Uncharacterized protein</fullName>
    </submittedName>
</protein>
<evidence type="ECO:0000313" key="1">
    <source>
        <dbReference type="EMBL" id="MBB6145300.1"/>
    </source>
</evidence>
<reference evidence="1 2" key="1">
    <citation type="submission" date="2020-08" db="EMBL/GenBank/DDBJ databases">
        <title>Genomic Encyclopedia of Type Strains, Phase IV (KMG-IV): sequencing the most valuable type-strain genomes for metagenomic binning, comparative biology and taxonomic classification.</title>
        <authorList>
            <person name="Goeker M."/>
        </authorList>
    </citation>
    <scope>NUCLEOTIDE SEQUENCE [LARGE SCALE GENOMIC DNA]</scope>
    <source>
        <strain evidence="1 2">DSM 103733</strain>
    </source>
</reference>
<dbReference type="AlphaFoldDB" id="A0A841JVX6"/>
<sequence length="36" mass="4117">MRDRFFLSTSHTEIRVKKARLIAAGPLVKKIFICVA</sequence>
<gene>
    <name evidence="1" type="ORF">HNQ77_003258</name>
</gene>